<dbReference type="OrthoDB" id="9838443at2759"/>
<keyword evidence="10" id="KW-1185">Reference proteome</keyword>
<keyword evidence="1" id="KW-0519">Myristate</keyword>
<dbReference type="SUPFAM" id="SSF58069">
    <property type="entry name" value="Virus ectodomain"/>
    <property type="match status" value="1"/>
</dbReference>
<keyword evidence="3 5" id="KW-0863">Zinc-finger</keyword>
<dbReference type="InterPro" id="IPR036397">
    <property type="entry name" value="RNaseH_sf"/>
</dbReference>
<evidence type="ECO:0000256" key="3">
    <source>
        <dbReference type="ARBA" id="ARBA00022771"/>
    </source>
</evidence>
<evidence type="ECO:0000256" key="1">
    <source>
        <dbReference type="ARBA" id="ARBA00022707"/>
    </source>
</evidence>
<dbReference type="InterPro" id="IPR005166">
    <property type="entry name" value="RSV_p95_env"/>
</dbReference>
<dbReference type="PANTHER" id="PTHR40389">
    <property type="entry name" value="ENDOGENOUS RETROVIRUS GROUP K MEMBER 24 GAG POLYPROTEIN-RELATED"/>
    <property type="match status" value="1"/>
</dbReference>
<dbReference type="EMBL" id="QRBI01000129">
    <property type="protein sequence ID" value="RMC03717.1"/>
    <property type="molecule type" value="Genomic_DNA"/>
</dbReference>
<dbReference type="Pfam" id="PF00607">
    <property type="entry name" value="Gag_p24"/>
    <property type="match status" value="1"/>
</dbReference>
<dbReference type="SMART" id="SM00343">
    <property type="entry name" value="ZnF_C2HC"/>
    <property type="match status" value="1"/>
</dbReference>
<dbReference type="InterPro" id="IPR008919">
    <property type="entry name" value="Retrov_capsid_N"/>
</dbReference>
<feature type="domain" description="CCHC-type" evidence="7">
    <location>
        <begin position="405"/>
        <end position="420"/>
    </location>
</feature>
<dbReference type="InterPro" id="IPR050195">
    <property type="entry name" value="Primate_lentivir_Gag_pol-like"/>
</dbReference>
<evidence type="ECO:0000259" key="7">
    <source>
        <dbReference type="PROSITE" id="PS50158"/>
    </source>
</evidence>
<feature type="compositionally biased region" description="Basic and acidic residues" evidence="6">
    <location>
        <begin position="34"/>
        <end position="49"/>
    </location>
</feature>
<dbReference type="GO" id="GO:0003676">
    <property type="term" value="F:nucleic acid binding"/>
    <property type="evidence" value="ECO:0007669"/>
    <property type="project" value="InterPro"/>
</dbReference>
<dbReference type="PROSITE" id="PS50879">
    <property type="entry name" value="RNASE_H_1"/>
    <property type="match status" value="1"/>
</dbReference>
<dbReference type="PROSITE" id="PS50158">
    <property type="entry name" value="ZF_CCHC"/>
    <property type="match status" value="1"/>
</dbReference>
<dbReference type="PANTHER" id="PTHR40389:SF2">
    <property type="entry name" value="ENDOGENOUS RETROVIRUS GROUP K MEMBER 24 GAG POLYPROTEIN-RELATED"/>
    <property type="match status" value="1"/>
</dbReference>
<evidence type="ECO:0000259" key="8">
    <source>
        <dbReference type="PROSITE" id="PS50879"/>
    </source>
</evidence>
<keyword evidence="1" id="KW-0449">Lipoprotein</keyword>
<keyword evidence="2" id="KW-0479">Metal-binding</keyword>
<dbReference type="Gene3D" id="3.30.420.10">
    <property type="entry name" value="Ribonuclease H-like superfamily/Ribonuclease H"/>
    <property type="match status" value="1"/>
</dbReference>
<evidence type="ECO:0000256" key="5">
    <source>
        <dbReference type="PROSITE-ProRule" id="PRU00047"/>
    </source>
</evidence>
<dbReference type="Gene3D" id="1.10.1200.30">
    <property type="match status" value="1"/>
</dbReference>
<feature type="region of interest" description="Disordered" evidence="6">
    <location>
        <begin position="15"/>
        <end position="49"/>
    </location>
</feature>
<dbReference type="InterPro" id="IPR008916">
    <property type="entry name" value="Retrov_capsid_C"/>
</dbReference>
<keyword evidence="4" id="KW-0862">Zinc</keyword>
<dbReference type="Gene3D" id="4.10.60.10">
    <property type="entry name" value="Zinc finger, CCHC-type"/>
    <property type="match status" value="1"/>
</dbReference>
<dbReference type="Gene3D" id="1.10.287.210">
    <property type="match status" value="1"/>
</dbReference>
<evidence type="ECO:0000313" key="10">
    <source>
        <dbReference type="Proteomes" id="UP000269221"/>
    </source>
</evidence>
<evidence type="ECO:0000256" key="6">
    <source>
        <dbReference type="SAM" id="MobiDB-lite"/>
    </source>
</evidence>
<gene>
    <name evidence="9" type="ORF">DUI87_19709</name>
</gene>
<dbReference type="InterPro" id="IPR045345">
    <property type="entry name" value="Gag_p24_C"/>
</dbReference>
<dbReference type="InterPro" id="IPR001878">
    <property type="entry name" value="Znf_CCHC"/>
</dbReference>
<accession>A0A3M0K9A6</accession>
<dbReference type="Pfam" id="PF03708">
    <property type="entry name" value="Avian_gp85"/>
    <property type="match status" value="1"/>
</dbReference>
<dbReference type="Proteomes" id="UP000269221">
    <property type="component" value="Unassembled WGS sequence"/>
</dbReference>
<dbReference type="Gene3D" id="3.10.20.370">
    <property type="match status" value="1"/>
</dbReference>
<dbReference type="GO" id="GO:0008270">
    <property type="term" value="F:zinc ion binding"/>
    <property type="evidence" value="ECO:0007669"/>
    <property type="project" value="UniProtKB-KW"/>
</dbReference>
<dbReference type="InterPro" id="IPR002156">
    <property type="entry name" value="RNaseH_domain"/>
</dbReference>
<name>A0A3M0K9A6_HIRRU</name>
<dbReference type="InterPro" id="IPR036875">
    <property type="entry name" value="Znf_CCHC_sf"/>
</dbReference>
<dbReference type="SUPFAM" id="SSF47353">
    <property type="entry name" value="Retrovirus capsid dimerization domain-like"/>
    <property type="match status" value="1"/>
</dbReference>
<evidence type="ECO:0000256" key="4">
    <source>
        <dbReference type="ARBA" id="ARBA00022833"/>
    </source>
</evidence>
<dbReference type="Pfam" id="PF19317">
    <property type="entry name" value="Gag_p24_C"/>
    <property type="match status" value="1"/>
</dbReference>
<proteinExistence type="predicted"/>
<dbReference type="SUPFAM" id="SSF47943">
    <property type="entry name" value="Retrovirus capsid protein, N-terminal core domain"/>
    <property type="match status" value="1"/>
</dbReference>
<dbReference type="Pfam" id="PF00098">
    <property type="entry name" value="zf-CCHC"/>
    <property type="match status" value="1"/>
</dbReference>
<comment type="caution">
    <text evidence="9">The sequence shown here is derived from an EMBL/GenBank/DDBJ whole genome shotgun (WGS) entry which is preliminary data.</text>
</comment>
<dbReference type="AlphaFoldDB" id="A0A3M0K9A6"/>
<feature type="domain" description="RNase H type-1" evidence="8">
    <location>
        <begin position="850"/>
        <end position="899"/>
    </location>
</feature>
<reference evidence="9 10" key="1">
    <citation type="submission" date="2018-07" db="EMBL/GenBank/DDBJ databases">
        <title>A high quality draft genome assembly of the barn swallow (H. rustica rustica).</title>
        <authorList>
            <person name="Formenti G."/>
            <person name="Chiara M."/>
            <person name="Poveda L."/>
            <person name="Francoijs K.-J."/>
            <person name="Bonisoli-Alquati A."/>
            <person name="Canova L."/>
            <person name="Gianfranceschi L."/>
            <person name="Horner D.S."/>
            <person name="Saino N."/>
        </authorList>
    </citation>
    <scope>NUCLEOTIDE SEQUENCE [LARGE SCALE GENOMIC DNA]</scope>
    <source>
        <strain evidence="9">Chelidonia</strain>
        <tissue evidence="9">Blood</tissue>
    </source>
</reference>
<dbReference type="GO" id="GO:0004523">
    <property type="term" value="F:RNA-DNA hybrid ribonuclease activity"/>
    <property type="evidence" value="ECO:0007669"/>
    <property type="project" value="InterPro"/>
</dbReference>
<evidence type="ECO:0000313" key="9">
    <source>
        <dbReference type="EMBL" id="RMC03717.1"/>
    </source>
</evidence>
<organism evidence="9 10">
    <name type="scientific">Hirundo rustica rustica</name>
    <dbReference type="NCBI Taxonomy" id="333673"/>
    <lineage>
        <taxon>Eukaryota</taxon>
        <taxon>Metazoa</taxon>
        <taxon>Chordata</taxon>
        <taxon>Craniata</taxon>
        <taxon>Vertebrata</taxon>
        <taxon>Euteleostomi</taxon>
        <taxon>Archelosauria</taxon>
        <taxon>Archosauria</taxon>
        <taxon>Dinosauria</taxon>
        <taxon>Saurischia</taxon>
        <taxon>Theropoda</taxon>
        <taxon>Coelurosauria</taxon>
        <taxon>Aves</taxon>
        <taxon>Neognathae</taxon>
        <taxon>Neoaves</taxon>
        <taxon>Telluraves</taxon>
        <taxon>Australaves</taxon>
        <taxon>Passeriformes</taxon>
        <taxon>Sylvioidea</taxon>
        <taxon>Hirundinidae</taxon>
        <taxon>Hirundo</taxon>
    </lineage>
</organism>
<dbReference type="SUPFAM" id="SSF57756">
    <property type="entry name" value="Retrovirus zinc finger-like domains"/>
    <property type="match status" value="1"/>
</dbReference>
<protein>
    <submittedName>
        <fullName evidence="9">Uncharacterized protein</fullName>
    </submittedName>
</protein>
<sequence>MKIIFGVSSRIWPRLKRDRRRDGHSPFGPPGQLAKREQPGTGNEEERRRVSILVAGQTENSFALAAASPLKSEDPPPPIPILEGPQNCSDDIQLTDWHEVTREICKEENLNPLAMPVIFSQQAGGPRTWTAIPPHEIKELRKAIKDSGICSPYFKQLLKSTLEGHTLTPNDCKNLAGVILTDSQYMLWEFKWRRLLTNVLQMYRQSTDVELRTLTMSKLTGDPPDDQNDNQVNLPRTALDDIKKMACRAFVQIQPAGSFEKAYNIISQDSSEPFTTFVDGVIQAAERQCGDDIACPIVIWDIIENNASPECKRAIKALGKERPTVPEMIDACNQIGSPQHVTMIQANELGKTIGEKIERALTVQAAQAETRDQKVTEILAALHLSSQQQDNTMAVMQATVTSGPCYFCKRPGHILRNCPDIKRGVQAPDRCSTFGVPLPEGFDNVTFDKYWPYDDHHISPIPSQNHQTYIDSSKVDKSDLQELEILGSLTMSICYFFHFRGENGPHLNVTPYHPVYSNMTSWCNQTKLLIYDEPQADRFNKLPIQFPKGIWIICGDRAWQGIPSKIDGGPCAMGQLTIIAPSVKKVVKKKSRRIRSSWGHQYESNCDSDFHPWNSGESIVASIFLPQLSSSIALKQLNKLGCWLSKEVNATSTMISDLLTDEEAIRHATLQNRAAIDCLLLAHGHGCEDFEGVSHIPEESPDGEADSYLLGLRGQSPEQLHAAAKEWPGCLRAIAAAAVNTQEAPKFTLGQKMTVPVSHTVSAVLKVKGGHWLSPQRFLKYQAIMVEQDDVEIVVTNTVNPASFLSGSMGEPVIHECLEAIEGTCSSCLDLKDTIEATCSSCLDLKDTLLENTETWSTDGSSCVISGRHAGYVVTMSREVTESGPLPTNTSAQKAEITA</sequence>
<dbReference type="Gene3D" id="1.10.375.10">
    <property type="entry name" value="Human Immunodeficiency Virus Type 1 Capsid Protein"/>
    <property type="match status" value="1"/>
</dbReference>
<evidence type="ECO:0000256" key="2">
    <source>
        <dbReference type="ARBA" id="ARBA00022723"/>
    </source>
</evidence>
<feature type="region of interest" description="Disordered" evidence="6">
    <location>
        <begin position="880"/>
        <end position="899"/>
    </location>
</feature>
<dbReference type="GO" id="GO:0016032">
    <property type="term" value="P:viral process"/>
    <property type="evidence" value="ECO:0007669"/>
    <property type="project" value="InterPro"/>
</dbReference>